<evidence type="ECO:0000313" key="2">
    <source>
        <dbReference type="Proteomes" id="UP001148614"/>
    </source>
</evidence>
<protein>
    <submittedName>
        <fullName evidence="1">Uncharacterized protein</fullName>
    </submittedName>
</protein>
<dbReference type="VEuPathDB" id="FungiDB:F4678DRAFT_483263"/>
<dbReference type="EMBL" id="JANPWZ010002051">
    <property type="protein sequence ID" value="KAJ3561539.1"/>
    <property type="molecule type" value="Genomic_DNA"/>
</dbReference>
<dbReference type="AlphaFoldDB" id="A0A9W8N7D9"/>
<name>A0A9W8N7D9_9PEZI</name>
<comment type="caution">
    <text evidence="1">The sequence shown here is derived from an EMBL/GenBank/DDBJ whole genome shotgun (WGS) entry which is preliminary data.</text>
</comment>
<evidence type="ECO:0000313" key="1">
    <source>
        <dbReference type="EMBL" id="KAJ3561539.1"/>
    </source>
</evidence>
<dbReference type="Proteomes" id="UP001148614">
    <property type="component" value="Unassembled WGS sequence"/>
</dbReference>
<accession>A0A9W8N7D9</accession>
<organism evidence="1 2">
    <name type="scientific">Xylaria arbuscula</name>
    <dbReference type="NCBI Taxonomy" id="114810"/>
    <lineage>
        <taxon>Eukaryota</taxon>
        <taxon>Fungi</taxon>
        <taxon>Dikarya</taxon>
        <taxon>Ascomycota</taxon>
        <taxon>Pezizomycotina</taxon>
        <taxon>Sordariomycetes</taxon>
        <taxon>Xylariomycetidae</taxon>
        <taxon>Xylariales</taxon>
        <taxon>Xylariaceae</taxon>
        <taxon>Xylaria</taxon>
    </lineage>
</organism>
<reference evidence="1" key="1">
    <citation type="submission" date="2022-07" db="EMBL/GenBank/DDBJ databases">
        <title>Genome Sequence of Xylaria arbuscula.</title>
        <authorList>
            <person name="Buettner E."/>
        </authorList>
    </citation>
    <scope>NUCLEOTIDE SEQUENCE</scope>
    <source>
        <strain evidence="1">VT107</strain>
    </source>
</reference>
<sequence length="328" mass="34354">MKYLPIGIALSLAHARAQELNQTIVGCAELGCPASSKNTVDDDCTIANSSFTYVGLTRIPTENKDLKDRVSWTKGFNVIGNDNGGSTFHSAFYLGTSPDLDLEDTGACAVLFHGIETALSFDSTNGSEETAQGTCSDAIGSSCVTALVDRAKKLLGSFGDDTPSSSEACAKLQEDLEKNIDDACQRVTKGSRWTNLTSIALSGKGAPQPLSGDKNSSSTCWPVLPKENQLTLASDYQKNGSDYAEDIGDAMYAITPILTLFFPTGNDSVVSEADASLSCLKVVGPARASLDTIDDGSDDHDNGSSKTFSSGSLFLSAIVGVAAVAWLV</sequence>
<keyword evidence="2" id="KW-1185">Reference proteome</keyword>
<gene>
    <name evidence="1" type="ORF">NPX13_g8908</name>
</gene>
<proteinExistence type="predicted"/>